<organism evidence="1 2">
    <name type="scientific">Duncaniella muris</name>
    <dbReference type="NCBI Taxonomy" id="2094150"/>
    <lineage>
        <taxon>Bacteria</taxon>
        <taxon>Pseudomonadati</taxon>
        <taxon>Bacteroidota</taxon>
        <taxon>Bacteroidia</taxon>
        <taxon>Bacteroidales</taxon>
        <taxon>Muribaculaceae</taxon>
        <taxon>Duncaniella</taxon>
    </lineage>
</organism>
<evidence type="ECO:0000313" key="1">
    <source>
        <dbReference type="EMBL" id="PWB04001.1"/>
    </source>
</evidence>
<gene>
    <name evidence="1" type="ORF">C5O23_02345</name>
</gene>
<proteinExistence type="predicted"/>
<dbReference type="AlphaFoldDB" id="A0A2V1IR06"/>
<dbReference type="GeneID" id="82525189"/>
<dbReference type="EMBL" id="PUEC01000003">
    <property type="protein sequence ID" value="PWB04001.1"/>
    <property type="molecule type" value="Genomic_DNA"/>
</dbReference>
<comment type="caution">
    <text evidence="1">The sequence shown here is derived from an EMBL/GenBank/DDBJ whole genome shotgun (WGS) entry which is preliminary data.</text>
</comment>
<accession>A0A2V1IR06</accession>
<dbReference type="Proteomes" id="UP000244905">
    <property type="component" value="Unassembled WGS sequence"/>
</dbReference>
<keyword evidence="2" id="KW-1185">Reference proteome</keyword>
<reference evidence="2" key="1">
    <citation type="submission" date="2018-02" db="EMBL/GenBank/DDBJ databases">
        <authorList>
            <person name="Clavel T."/>
            <person name="Strowig T."/>
        </authorList>
    </citation>
    <scope>NUCLEOTIDE SEQUENCE [LARGE SCALE GENOMIC DNA]</scope>
    <source>
        <strain evidence="2">DSM 103720</strain>
    </source>
</reference>
<protein>
    <submittedName>
        <fullName evidence="1">Uncharacterized protein</fullName>
    </submittedName>
</protein>
<sequence length="158" mass="17363">MADNYLEKRMEEYRAGKLTSKGGKTYVARQRKAGEFVVAFPPMSVLVLCEDAALVSRVCSCFRKADFQVAFCMTDRREGTRIAQSAGCRFYPVDSGDAGQLNGVVDDLADRWGAVDVVADLRGLTDEEFGDSACEVASLLLLHSHPDFRLIASTELNL</sequence>
<dbReference type="RefSeq" id="WP_107031345.1">
    <property type="nucleotide sequence ID" value="NZ_CAOLBL010000028.1"/>
</dbReference>
<name>A0A2V1IR06_9BACT</name>
<evidence type="ECO:0000313" key="2">
    <source>
        <dbReference type="Proteomes" id="UP000244905"/>
    </source>
</evidence>